<dbReference type="InterPro" id="IPR011009">
    <property type="entry name" value="Kinase-like_dom_sf"/>
</dbReference>
<name>L0PAB5_PNEJI</name>
<dbReference type="SUPFAM" id="SSF56112">
    <property type="entry name" value="Protein kinase-like (PK-like)"/>
    <property type="match status" value="1"/>
</dbReference>
<dbReference type="InParanoid" id="L0PAB5"/>
<dbReference type="AlphaFoldDB" id="L0PAB5"/>
<dbReference type="Proteomes" id="UP000010422">
    <property type="component" value="Unassembled WGS sequence"/>
</dbReference>
<organism evidence="2">
    <name type="scientific">Pneumocystis jirovecii</name>
    <name type="common">Human pneumocystis pneumonia agent</name>
    <dbReference type="NCBI Taxonomy" id="42068"/>
    <lineage>
        <taxon>Eukaryota</taxon>
        <taxon>Fungi</taxon>
        <taxon>Dikarya</taxon>
        <taxon>Ascomycota</taxon>
        <taxon>Taphrinomycotina</taxon>
        <taxon>Pneumocystomycetes</taxon>
        <taxon>Pneumocystaceae</taxon>
        <taxon>Pneumocystis</taxon>
    </lineage>
</organism>
<reference evidence="1 2" key="1">
    <citation type="journal article" date="2012" name="MBio">
        <title>De novo assembly of the Pneumocystis jirovecii genome from a single bronchoalveolar lavage fluid specimen from a patient.</title>
        <authorList>
            <person name="Cisse O.H."/>
            <person name="Pagni M."/>
            <person name="Hauser P.M."/>
        </authorList>
    </citation>
    <scope>NUCLEOTIDE SEQUENCE [LARGE SCALE GENOMIC DNA]</scope>
    <source>
        <strain evidence="1 2">SE8</strain>
    </source>
</reference>
<dbReference type="VEuPathDB" id="FungiDB:PNEJI1_002703"/>
<evidence type="ECO:0000313" key="1">
    <source>
        <dbReference type="EMBL" id="CCJ28565.1"/>
    </source>
</evidence>
<evidence type="ECO:0000313" key="2">
    <source>
        <dbReference type="Proteomes" id="UP000010422"/>
    </source>
</evidence>
<dbReference type="STRING" id="1209962.L0PAB5"/>
<gene>
    <name evidence="1" type="ORF">PNEJI1_002703</name>
</gene>
<accession>L0PAB5</accession>
<dbReference type="EMBL" id="CAKM01000087">
    <property type="protein sequence ID" value="CCJ28565.1"/>
    <property type="molecule type" value="Genomic_DNA"/>
</dbReference>
<proteinExistence type="predicted"/>
<sequence>MERNKFGTINITFSAYSKFSLFLDEISKYKLPLSTMNISACNGCNYDNVPVIFLLKVKGNNDDLRKMLLWSKQRNLSICIYKVLPFAKNIGILEWVFHTLPI</sequence>
<comment type="caution">
    <text evidence="1">The sequence shown here is derived from an EMBL/GenBank/DDBJ whole genome shotgun (WGS) entry which is preliminary data.</text>
</comment>
<protein>
    <submittedName>
        <fullName evidence="1">Uncharacterized protein</fullName>
    </submittedName>
</protein>